<keyword evidence="2" id="KW-0963">Cytoplasm</keyword>
<dbReference type="InterPro" id="IPR008220">
    <property type="entry name" value="HAT_MetX-like"/>
</dbReference>
<dbReference type="EMBL" id="FNAU01000013">
    <property type="protein sequence ID" value="SDE56026.1"/>
    <property type="molecule type" value="Genomic_DNA"/>
</dbReference>
<evidence type="ECO:0000313" key="5">
    <source>
        <dbReference type="EMBL" id="SDE56026.1"/>
    </source>
</evidence>
<dbReference type="SUPFAM" id="SSF53474">
    <property type="entry name" value="alpha/beta-Hydrolases"/>
    <property type="match status" value="1"/>
</dbReference>
<dbReference type="PIRSF" id="PIRSF000443">
    <property type="entry name" value="Homoser_Ac_trans"/>
    <property type="match status" value="1"/>
</dbReference>
<dbReference type="GO" id="GO:0005737">
    <property type="term" value="C:cytoplasm"/>
    <property type="evidence" value="ECO:0007669"/>
    <property type="project" value="UniProtKB-SubCell"/>
</dbReference>
<keyword evidence="1 2" id="KW-0808">Transferase</keyword>
<feature type="binding site" evidence="2">
    <location>
        <position position="262"/>
    </location>
    <ligand>
        <name>substrate</name>
    </ligand>
</feature>
<feature type="domain" description="AB hydrolase-1" evidence="4">
    <location>
        <begin position="89"/>
        <end position="383"/>
    </location>
</feature>
<organism evidence="5 6">
    <name type="scientific">Actinobaculum suis</name>
    <dbReference type="NCBI Taxonomy" id="1657"/>
    <lineage>
        <taxon>Bacteria</taxon>
        <taxon>Bacillati</taxon>
        <taxon>Actinomycetota</taxon>
        <taxon>Actinomycetes</taxon>
        <taxon>Actinomycetales</taxon>
        <taxon>Actinomycetaceae</taxon>
        <taxon>Actinobaculum</taxon>
    </lineage>
</organism>
<evidence type="ECO:0000256" key="2">
    <source>
        <dbReference type="HAMAP-Rule" id="MF_00296"/>
    </source>
</evidence>
<comment type="subcellular location">
    <subcellularLocation>
        <location evidence="2">Cytoplasm</location>
    </subcellularLocation>
</comment>
<comment type="pathway">
    <text evidence="2">Amino-acid biosynthesis; L-methionine biosynthesis via de novo pathway; O-acetyl-L-homoserine from L-homoserine: step 1/1.</text>
</comment>
<comment type="function">
    <text evidence="2">Transfers an acetyl group from acetyl-CoA to L-homoserine, forming acetyl-L-homoserine.</text>
</comment>
<dbReference type="HAMAP" id="MF_00296">
    <property type="entry name" value="MetX_acyltransf"/>
    <property type="match status" value="1"/>
</dbReference>
<dbReference type="Proteomes" id="UP000182744">
    <property type="component" value="Unassembled WGS sequence"/>
</dbReference>
<sequence length="406" mass="43671">MSEEHPIFLVGHPELDPVTDAAPIGDFDTGYRPVPQPNLPASGAWFAGDDPGERQFAQLGPLELELGGRLPQVELAYETWGTLNEAGDNAILLCHALTGDSHATSRDGTNGWWYQIVGPGRAIDTNKYFVVCPNCLGGCQGSTGPASTAPDGKPWGPRFPEITLRDMAAAEHKLARQLGIRRWALVAGASFGGNRAMEWAASYPEMVGALAVLVSGPATTAEQIAYAHFQKLAIQLDPKWRGGNYYDAGPDQGPSGGLGLAREIAHLTYRCADEMAVRFGRTPQDGENPLYGGRYAVQSYLDYHGRKLAARFDANSYLTITQSFITHDIGRGRGGTDAVVASLEMPSLVVAVDSDRLFYPEDMAALAAALPGARPLQTVHSGHGHDGFLIENDQVSKIIREFLAEL</sequence>
<comment type="caution">
    <text evidence="2">Lacks conserved residue(s) required for the propagation of feature annotation.</text>
</comment>
<feature type="active site" description="Nucleophile" evidence="2 3">
    <location>
        <position position="190"/>
    </location>
</feature>
<dbReference type="UniPathway" id="UPA00051">
    <property type="reaction ID" value="UER00074"/>
</dbReference>
<keyword evidence="2" id="KW-0486">Methionine biosynthesis</keyword>
<keyword evidence="2" id="KW-0012">Acyltransferase</keyword>
<dbReference type="AlphaFoldDB" id="A0A1G7DXY8"/>
<evidence type="ECO:0000256" key="1">
    <source>
        <dbReference type="ARBA" id="ARBA00022679"/>
    </source>
</evidence>
<dbReference type="EC" id="2.3.1.31" evidence="2"/>
<dbReference type="InterPro" id="IPR000073">
    <property type="entry name" value="AB_hydrolase_1"/>
</dbReference>
<keyword evidence="6" id="KW-1185">Reference proteome</keyword>
<dbReference type="Pfam" id="PF00561">
    <property type="entry name" value="Abhydrolase_1"/>
    <property type="match status" value="1"/>
</dbReference>
<dbReference type="NCBIfam" id="NF001209">
    <property type="entry name" value="PRK00175.1"/>
    <property type="match status" value="1"/>
</dbReference>
<feature type="binding site" evidence="2">
    <location>
        <position position="386"/>
    </location>
    <ligand>
        <name>substrate</name>
    </ligand>
</feature>
<proteinExistence type="inferred from homology"/>
<accession>A0A1G7DXY8</accession>
<name>A0A1G7DXY8_9ACTO</name>
<dbReference type="InterPro" id="IPR029058">
    <property type="entry name" value="AB_hydrolase_fold"/>
</dbReference>
<comment type="catalytic activity">
    <reaction evidence="2">
        <text>L-homoserine + acetyl-CoA = O-acetyl-L-homoserine + CoA</text>
        <dbReference type="Rhea" id="RHEA:13701"/>
        <dbReference type="ChEBI" id="CHEBI:57287"/>
        <dbReference type="ChEBI" id="CHEBI:57288"/>
        <dbReference type="ChEBI" id="CHEBI:57476"/>
        <dbReference type="ChEBI" id="CHEBI:57716"/>
        <dbReference type="EC" id="2.3.1.31"/>
    </reaction>
</comment>
<reference evidence="6" key="1">
    <citation type="submission" date="2016-10" db="EMBL/GenBank/DDBJ databases">
        <authorList>
            <person name="Varghese N."/>
        </authorList>
    </citation>
    <scope>NUCLEOTIDE SEQUENCE [LARGE SCALE GENOMIC DNA]</scope>
    <source>
        <strain evidence="6">DSM 20639</strain>
    </source>
</reference>
<evidence type="ECO:0000259" key="4">
    <source>
        <dbReference type="Pfam" id="PF00561"/>
    </source>
</evidence>
<dbReference type="GO" id="GO:0009086">
    <property type="term" value="P:methionine biosynthetic process"/>
    <property type="evidence" value="ECO:0007669"/>
    <property type="project" value="UniProtKB-UniRule"/>
</dbReference>
<gene>
    <name evidence="2" type="primary">metXA</name>
    <name evidence="5" type="ORF">SAMN05421878_11356</name>
</gene>
<protein>
    <recommendedName>
        <fullName evidence="2">Homoserine O-acetyltransferase</fullName>
        <shortName evidence="2">HAT</shortName>
        <ecNumber evidence="2">2.3.1.31</ecNumber>
    </recommendedName>
    <alternativeName>
        <fullName evidence="2">Homoserine transacetylase</fullName>
        <shortName evidence="2">HTA</shortName>
    </alternativeName>
</protein>
<dbReference type="GO" id="GO:0004414">
    <property type="term" value="F:homoserine O-acetyltransferase activity"/>
    <property type="evidence" value="ECO:0007669"/>
    <property type="project" value="UniProtKB-UniRule"/>
</dbReference>
<evidence type="ECO:0000313" key="6">
    <source>
        <dbReference type="Proteomes" id="UP000182744"/>
    </source>
</evidence>
<keyword evidence="2" id="KW-0028">Amino-acid biosynthesis</keyword>
<comment type="subunit">
    <text evidence="2">Homodimer.</text>
</comment>
<feature type="active site" evidence="2 3">
    <location>
        <position position="385"/>
    </location>
</feature>
<evidence type="ECO:0000256" key="3">
    <source>
        <dbReference type="PIRSR" id="PIRSR000443-1"/>
    </source>
</evidence>
<dbReference type="Gene3D" id="3.40.50.1820">
    <property type="entry name" value="alpha/beta hydrolase"/>
    <property type="match status" value="1"/>
</dbReference>
<feature type="active site" evidence="2 3">
    <location>
        <position position="355"/>
    </location>
</feature>
<comment type="similarity">
    <text evidence="2">Belongs to the AB hydrolase superfamily. MetX family.</text>
</comment>
<dbReference type="NCBIfam" id="TIGR01392">
    <property type="entry name" value="homoserO_Ac_trn"/>
    <property type="match status" value="1"/>
</dbReference>
<dbReference type="GO" id="GO:0009092">
    <property type="term" value="P:homoserine metabolic process"/>
    <property type="evidence" value="ECO:0007669"/>
    <property type="project" value="TreeGrafter"/>
</dbReference>
<dbReference type="PANTHER" id="PTHR32268">
    <property type="entry name" value="HOMOSERINE O-ACETYLTRANSFERASE"/>
    <property type="match status" value="1"/>
</dbReference>
<dbReference type="PANTHER" id="PTHR32268:SF11">
    <property type="entry name" value="HOMOSERINE O-ACETYLTRANSFERASE"/>
    <property type="match status" value="1"/>
</dbReference>